<dbReference type="EMBL" id="QRCM01000001">
    <property type="protein sequence ID" value="TXG89334.1"/>
    <property type="molecule type" value="Genomic_DNA"/>
</dbReference>
<dbReference type="PANTHER" id="PTHR30143:SF0">
    <property type="entry name" value="2-KETO-4-PENTENOATE HYDRATASE"/>
    <property type="match status" value="1"/>
</dbReference>
<comment type="caution">
    <text evidence="3">The sequence shown here is derived from an EMBL/GenBank/DDBJ whole genome shotgun (WGS) entry which is preliminary data.</text>
</comment>
<proteinExistence type="predicted"/>
<dbReference type="InterPro" id="IPR036663">
    <property type="entry name" value="Fumarylacetoacetase_C_sf"/>
</dbReference>
<keyword evidence="1" id="KW-0456">Lyase</keyword>
<dbReference type="PANTHER" id="PTHR30143">
    <property type="entry name" value="ACID HYDRATASE"/>
    <property type="match status" value="1"/>
</dbReference>
<dbReference type="Pfam" id="PF01557">
    <property type="entry name" value="FAA_hydrolase"/>
    <property type="match status" value="1"/>
</dbReference>
<reference evidence="3 4" key="1">
    <citation type="submission" date="2018-07" db="EMBL/GenBank/DDBJ databases">
        <title>Genome sequence of Rhodococcus rhodnii ATCC 35071 from Rhodnius prolixus.</title>
        <authorList>
            <person name="Patel V."/>
            <person name="Vogel K.J."/>
        </authorList>
    </citation>
    <scope>NUCLEOTIDE SEQUENCE [LARGE SCALE GENOMIC DNA]</scope>
    <source>
        <strain evidence="3 4">ATCC 35071</strain>
    </source>
</reference>
<dbReference type="GO" id="GO:0005737">
    <property type="term" value="C:cytoplasm"/>
    <property type="evidence" value="ECO:0007669"/>
    <property type="project" value="TreeGrafter"/>
</dbReference>
<gene>
    <name evidence="3" type="ORF">DW322_02610</name>
</gene>
<evidence type="ECO:0000313" key="4">
    <source>
        <dbReference type="Proteomes" id="UP000471120"/>
    </source>
</evidence>
<evidence type="ECO:0000256" key="1">
    <source>
        <dbReference type="ARBA" id="ARBA00023239"/>
    </source>
</evidence>
<accession>A0A6P2C996</accession>
<dbReference type="Proteomes" id="UP000471120">
    <property type="component" value="Unassembled WGS sequence"/>
</dbReference>
<dbReference type="InterPro" id="IPR011234">
    <property type="entry name" value="Fumarylacetoacetase-like_C"/>
</dbReference>
<dbReference type="RefSeq" id="WP_010837021.1">
    <property type="nucleotide sequence ID" value="NZ_QRCM01000001.1"/>
</dbReference>
<name>A0A6P2C996_9NOCA</name>
<evidence type="ECO:0000313" key="3">
    <source>
        <dbReference type="EMBL" id="TXG89334.1"/>
    </source>
</evidence>
<organism evidence="3 4">
    <name type="scientific">Rhodococcus rhodnii</name>
    <dbReference type="NCBI Taxonomy" id="38312"/>
    <lineage>
        <taxon>Bacteria</taxon>
        <taxon>Bacillati</taxon>
        <taxon>Actinomycetota</taxon>
        <taxon>Actinomycetes</taxon>
        <taxon>Mycobacteriales</taxon>
        <taxon>Nocardiaceae</taxon>
        <taxon>Rhodococcus</taxon>
    </lineage>
</organism>
<dbReference type="AlphaFoldDB" id="A0A6P2C996"/>
<dbReference type="InterPro" id="IPR050772">
    <property type="entry name" value="Hydratase-Decarb/MhpD_sf"/>
</dbReference>
<dbReference type="SUPFAM" id="SSF56529">
    <property type="entry name" value="FAH"/>
    <property type="match status" value="1"/>
</dbReference>
<dbReference type="Gene3D" id="3.90.850.10">
    <property type="entry name" value="Fumarylacetoacetase-like, C-terminal domain"/>
    <property type="match status" value="1"/>
</dbReference>
<feature type="domain" description="Fumarylacetoacetase-like C-terminal" evidence="2">
    <location>
        <begin position="89"/>
        <end position="266"/>
    </location>
</feature>
<protein>
    <submittedName>
        <fullName evidence="3">2-keto-4-pentenoate hydratase</fullName>
    </submittedName>
</protein>
<sequence>MSQPTQPLAVAESDIAAAADRLVTAAATRTACPPVRDLIGATDLSAAYAVQSRVNAARAEAGARVVGRKIGLTSEAVQTQLGVDQPDLGVLFDDMAYDEETPLPMSRLLQPKVEAEIAFVLGADLAEGDLDTDQVRAAIDYSVAAIEVCDSRIADWDIRFGDTVADNASSGLYVLGTQRRTLDEVEPRDVRMTMSVDGTEVSTGLGSACLGDPIAALVWLARTARELGNPLQAGQVILSGALGPMASVAAGQKVSVDITGFDTITTSFTGGTE</sequence>
<evidence type="ECO:0000259" key="2">
    <source>
        <dbReference type="Pfam" id="PF01557"/>
    </source>
</evidence>
<dbReference type="GO" id="GO:0008684">
    <property type="term" value="F:2-oxopent-4-enoate hydratase activity"/>
    <property type="evidence" value="ECO:0007669"/>
    <property type="project" value="TreeGrafter"/>
</dbReference>